<sequence length="330" mass="35967">MPSSESVSDLLGQSGRAATVLSELLKNRQDHEDANNKNKSGFPVSSLLDSFSPSKALQQASYASSAQTQYAYSNTMTLNLTTKEGDQVSVDFRQLYAEYKSYQTQQSVKSGPSGARYFESTQAMESTAFEERFGFSVKGDLNDNEMKAIFDVFQQVDNLANHFFKGDIEKAFKKAVDLNVDFGQLQSVSVNLQQTQTYAASYQQAAAYQQQGSSDVASANGATPGSSVVALPAYLQKMQNVVDTLSQQFDNARQIAEKMLADVVASRFPEEGTQSIILQRLQDLHDALINRVPLSETTLKPSGIVINPNKETATDAVNTTPATNQDVSVA</sequence>
<name>A0A067A049_HYDMR</name>
<dbReference type="STRING" id="28885.EI16_05170"/>
<gene>
    <name evidence="2" type="ORF">EI16_05170</name>
</gene>
<evidence type="ECO:0008006" key="4">
    <source>
        <dbReference type="Google" id="ProtNLM"/>
    </source>
</evidence>
<evidence type="ECO:0000256" key="1">
    <source>
        <dbReference type="SAM" id="MobiDB-lite"/>
    </source>
</evidence>
<feature type="region of interest" description="Disordered" evidence="1">
    <location>
        <begin position="303"/>
        <end position="330"/>
    </location>
</feature>
<protein>
    <recommendedName>
        <fullName evidence="4">DUF5610 domain-containing protein</fullName>
    </recommendedName>
</protein>
<comment type="caution">
    <text evidence="2">The sequence shown here is derived from an EMBL/GenBank/DDBJ whole genome shotgun (WGS) entry which is preliminary data.</text>
</comment>
<proteinExistence type="predicted"/>
<dbReference type="EMBL" id="JMIU01000001">
    <property type="protein sequence ID" value="KDN95690.1"/>
    <property type="molecule type" value="Genomic_DNA"/>
</dbReference>
<dbReference type="Proteomes" id="UP000027341">
    <property type="component" value="Unassembled WGS sequence"/>
</dbReference>
<organism evidence="2 3">
    <name type="scientific">Hydrogenovibrio marinus</name>
    <dbReference type="NCBI Taxonomy" id="28885"/>
    <lineage>
        <taxon>Bacteria</taxon>
        <taxon>Pseudomonadati</taxon>
        <taxon>Pseudomonadota</taxon>
        <taxon>Gammaproteobacteria</taxon>
        <taxon>Thiotrichales</taxon>
        <taxon>Piscirickettsiaceae</taxon>
        <taxon>Hydrogenovibrio</taxon>
    </lineage>
</organism>
<reference evidence="2 3" key="1">
    <citation type="submission" date="2014-04" db="EMBL/GenBank/DDBJ databases">
        <title>Draft genome sequence of Hydrogenovibrio marinus MH-110, a model organism for aerobic H2 metabolism.</title>
        <authorList>
            <person name="Cha H.J."/>
            <person name="Jo B.H."/>
            <person name="Hwang B.H."/>
        </authorList>
    </citation>
    <scope>NUCLEOTIDE SEQUENCE [LARGE SCALE GENOMIC DNA]</scope>
    <source>
        <strain evidence="2 3">MH-110</strain>
    </source>
</reference>
<evidence type="ECO:0000313" key="3">
    <source>
        <dbReference type="Proteomes" id="UP000027341"/>
    </source>
</evidence>
<keyword evidence="3" id="KW-1185">Reference proteome</keyword>
<feature type="compositionally biased region" description="Basic and acidic residues" evidence="1">
    <location>
        <begin position="25"/>
        <end position="36"/>
    </location>
</feature>
<feature type="region of interest" description="Disordered" evidence="1">
    <location>
        <begin position="22"/>
        <end position="42"/>
    </location>
</feature>
<feature type="compositionally biased region" description="Polar residues" evidence="1">
    <location>
        <begin position="309"/>
        <end position="330"/>
    </location>
</feature>
<accession>A0A067A049</accession>
<dbReference type="AlphaFoldDB" id="A0A067A049"/>
<evidence type="ECO:0000313" key="2">
    <source>
        <dbReference type="EMBL" id="KDN95690.1"/>
    </source>
</evidence>